<dbReference type="EC" id="2.4.99.24" evidence="4"/>
<organism evidence="6 7">
    <name type="scientific">Candidatus Pantoea carbekii</name>
    <dbReference type="NCBI Taxonomy" id="1235990"/>
    <lineage>
        <taxon>Bacteria</taxon>
        <taxon>Pseudomonadati</taxon>
        <taxon>Pseudomonadota</taxon>
        <taxon>Gammaproteobacteria</taxon>
        <taxon>Enterobacterales</taxon>
        <taxon>Erwiniaceae</taxon>
        <taxon>Pantoea</taxon>
    </lineage>
</organism>
<evidence type="ECO:0000256" key="1">
    <source>
        <dbReference type="ARBA" id="ARBA00022676"/>
    </source>
</evidence>
<dbReference type="InterPro" id="IPR011910">
    <property type="entry name" value="RfaF"/>
</dbReference>
<dbReference type="STRING" id="1235990.BMSBPS_0559"/>
<evidence type="ECO:0000256" key="5">
    <source>
        <dbReference type="ARBA" id="ARBA00047503"/>
    </source>
</evidence>
<dbReference type="NCBIfam" id="TIGR02195">
    <property type="entry name" value="heptsyl_trn_II"/>
    <property type="match status" value="1"/>
</dbReference>
<comment type="catalytic activity">
    <reaction evidence="5">
        <text>an L-alpha-D-Hep-(1-&gt;5)-[alpha-Kdo-(2-&gt;4)]-alpha-Kdo-(2-&gt;6)-lipid A + ADP-L-glycero-beta-D-manno-heptose = an L-alpha-D-Hep-(1-&gt;3)-L-alpha-D-Hep-(1-&gt;5)-[alpha-Kdo-(2-&gt;4)]-alpha-Kdo-(2-&gt;6)-lipid A + ADP + H(+)</text>
        <dbReference type="Rhea" id="RHEA:74071"/>
        <dbReference type="ChEBI" id="CHEBI:15378"/>
        <dbReference type="ChEBI" id="CHEBI:61506"/>
        <dbReference type="ChEBI" id="CHEBI:193068"/>
        <dbReference type="ChEBI" id="CHEBI:193069"/>
        <dbReference type="ChEBI" id="CHEBI:456216"/>
        <dbReference type="EC" id="2.4.99.24"/>
    </reaction>
</comment>
<dbReference type="eggNOG" id="COG0859">
    <property type="taxonomic scope" value="Bacteria"/>
</dbReference>
<protein>
    <recommendedName>
        <fullName evidence="4">lipopolysaccharide heptosyltransferase II</fullName>
        <ecNumber evidence="4">2.4.99.24</ecNumber>
    </recommendedName>
</protein>
<dbReference type="EMBL" id="AP012554">
    <property type="protein sequence ID" value="BAO00064.1"/>
    <property type="molecule type" value="Genomic_DNA"/>
</dbReference>
<dbReference type="InterPro" id="IPR051199">
    <property type="entry name" value="LPS_LOS_Heptosyltrfase"/>
</dbReference>
<dbReference type="KEGG" id="hhs:HHS_00940"/>
<dbReference type="PATRIC" id="fig|1235990.3.peg.92"/>
<comment type="similarity">
    <text evidence="3">Belongs to the glycosyltransferase 9 family.</text>
</comment>
<dbReference type="InterPro" id="IPR002201">
    <property type="entry name" value="Glyco_trans_9"/>
</dbReference>
<proteinExistence type="inferred from homology"/>
<evidence type="ECO:0000313" key="7">
    <source>
        <dbReference type="Proteomes" id="UP000016900"/>
    </source>
</evidence>
<dbReference type="GO" id="GO:0005829">
    <property type="term" value="C:cytosol"/>
    <property type="evidence" value="ECO:0007669"/>
    <property type="project" value="TreeGrafter"/>
</dbReference>
<dbReference type="Pfam" id="PF01075">
    <property type="entry name" value="Glyco_transf_9"/>
    <property type="match status" value="1"/>
</dbReference>
<evidence type="ECO:0000256" key="2">
    <source>
        <dbReference type="ARBA" id="ARBA00022679"/>
    </source>
</evidence>
<dbReference type="AlphaFoldDB" id="U3U734"/>
<dbReference type="PANTHER" id="PTHR30160:SF7">
    <property type="entry name" value="ADP-HEPTOSE--LPS HEPTOSYLTRANSFERASE 2"/>
    <property type="match status" value="1"/>
</dbReference>
<accession>U3U734</accession>
<sequence length="348" mass="39726">MINILVIGPSWIGDMMMSHSLYRTIKSQYPEAVIDVMAPDWCRSLLLRMPEVNKGLLLPFKHGELALKKRFYLGKFLQKNGLYDRAYILPNSFKSALVPFFAKIKRRIGWRGEMRYGLLNDIRVLDKSKFPLMVERYIALAYDQPVHSSNLLPKPLLWPRLKVEENEKRLLMQQFILPNDKLIIGFCPGAEFGPAKCWPYYYYALLAEQLIYEGYQVILLGAKKERKIGQAIIQTLSNTTHSHCSNLIGHTKLEEAVILISLCTAIVSNDSGLMHIAAALNCPIVALYGPSSPNFTPPLSNKTRIIHLSSHYDNIRTGNTKDGYHQSMINILPKLVYQELNTLLYSIK</sequence>
<dbReference type="SUPFAM" id="SSF53756">
    <property type="entry name" value="UDP-Glycosyltransferase/glycogen phosphorylase"/>
    <property type="match status" value="1"/>
</dbReference>
<keyword evidence="1" id="KW-0328">Glycosyltransferase</keyword>
<gene>
    <name evidence="6" type="primary">rfaF</name>
    <name evidence="6" type="ORF">HHS_00940</name>
</gene>
<dbReference type="PANTHER" id="PTHR30160">
    <property type="entry name" value="TETRAACYLDISACCHARIDE 4'-KINASE-RELATED"/>
    <property type="match status" value="1"/>
</dbReference>
<dbReference type="GO" id="GO:0008713">
    <property type="term" value="F:ADP-heptose-lipopolysaccharide heptosyltransferase activity"/>
    <property type="evidence" value="ECO:0007669"/>
    <property type="project" value="UniProtKB-EC"/>
</dbReference>
<evidence type="ECO:0000256" key="4">
    <source>
        <dbReference type="ARBA" id="ARBA00044042"/>
    </source>
</evidence>
<reference evidence="6 7" key="1">
    <citation type="submission" date="2012-10" db="EMBL/GenBank/DDBJ databases">
        <title>Genome sequence of the symbiont of the pentatomidae stink bug Halyomorpha halys.</title>
        <authorList>
            <person name="Kobayashi H."/>
            <person name="Fujii-Muramatsu R."/>
            <person name="Takeishi K."/>
            <person name="Noda H."/>
        </authorList>
    </citation>
    <scope>NUCLEOTIDE SEQUENCE [LARGE SCALE GENOMIC DNA]</scope>
</reference>
<keyword evidence="2" id="KW-0808">Transferase</keyword>
<evidence type="ECO:0000256" key="3">
    <source>
        <dbReference type="ARBA" id="ARBA00043995"/>
    </source>
</evidence>
<dbReference type="Gene3D" id="3.40.50.2000">
    <property type="entry name" value="Glycogen Phosphorylase B"/>
    <property type="match status" value="2"/>
</dbReference>
<evidence type="ECO:0000313" key="6">
    <source>
        <dbReference type="EMBL" id="BAO00064.1"/>
    </source>
</evidence>
<dbReference type="CDD" id="cd03789">
    <property type="entry name" value="GT9_LPS_heptosyltransferase"/>
    <property type="match status" value="1"/>
</dbReference>
<dbReference type="Proteomes" id="UP000016900">
    <property type="component" value="Chromosome"/>
</dbReference>
<dbReference type="GO" id="GO:0009244">
    <property type="term" value="P:lipopolysaccharide core region biosynthetic process"/>
    <property type="evidence" value="ECO:0007669"/>
    <property type="project" value="TreeGrafter"/>
</dbReference>
<dbReference type="FunFam" id="3.40.50.2000:FF:000023">
    <property type="entry name" value="ADP-heptose--LPS heptosyltransferase II"/>
    <property type="match status" value="1"/>
</dbReference>
<keyword evidence="7" id="KW-1185">Reference proteome</keyword>
<name>U3U734_9GAMM</name>